<dbReference type="RefSeq" id="WP_147920012.1">
    <property type="nucleotide sequence ID" value="NZ_VRTY01000004.1"/>
</dbReference>
<dbReference type="Pfam" id="PF00196">
    <property type="entry name" value="GerE"/>
    <property type="match status" value="1"/>
</dbReference>
<evidence type="ECO:0000256" key="3">
    <source>
        <dbReference type="ARBA" id="ARBA00023163"/>
    </source>
</evidence>
<keyword evidence="3" id="KW-0804">Transcription</keyword>
<dbReference type="InterPro" id="IPR000700">
    <property type="entry name" value="PAS-assoc_C"/>
</dbReference>
<dbReference type="InterPro" id="IPR035965">
    <property type="entry name" value="PAS-like_dom_sf"/>
</dbReference>
<dbReference type="GO" id="GO:0006355">
    <property type="term" value="P:regulation of DNA-templated transcription"/>
    <property type="evidence" value="ECO:0007669"/>
    <property type="project" value="InterPro"/>
</dbReference>
<keyword evidence="2" id="KW-0238">DNA-binding</keyword>
<dbReference type="GO" id="GO:0003677">
    <property type="term" value="F:DNA binding"/>
    <property type="evidence" value="ECO:0007669"/>
    <property type="project" value="UniProtKB-KW"/>
</dbReference>
<organism evidence="6 7">
    <name type="scientific">Pontibacter qinzhouensis</name>
    <dbReference type="NCBI Taxonomy" id="2603253"/>
    <lineage>
        <taxon>Bacteria</taxon>
        <taxon>Pseudomonadati</taxon>
        <taxon>Bacteroidota</taxon>
        <taxon>Cytophagia</taxon>
        <taxon>Cytophagales</taxon>
        <taxon>Hymenobacteraceae</taxon>
        <taxon>Pontibacter</taxon>
    </lineage>
</organism>
<dbReference type="Gene3D" id="3.30.450.20">
    <property type="entry name" value="PAS domain"/>
    <property type="match status" value="1"/>
</dbReference>
<evidence type="ECO:0000259" key="5">
    <source>
        <dbReference type="PROSITE" id="PS50113"/>
    </source>
</evidence>
<dbReference type="PANTHER" id="PTHR44688:SF16">
    <property type="entry name" value="DNA-BINDING TRANSCRIPTIONAL ACTIVATOR DEVR_DOSR"/>
    <property type="match status" value="1"/>
</dbReference>
<evidence type="ECO:0000256" key="1">
    <source>
        <dbReference type="ARBA" id="ARBA00023015"/>
    </source>
</evidence>
<name>A0A5C8KCY8_9BACT</name>
<feature type="domain" description="PAC" evidence="5">
    <location>
        <begin position="134"/>
        <end position="187"/>
    </location>
</feature>
<dbReference type="AlphaFoldDB" id="A0A5C8KCY8"/>
<dbReference type="CDD" id="cd00130">
    <property type="entry name" value="PAS"/>
    <property type="match status" value="1"/>
</dbReference>
<dbReference type="InterPro" id="IPR000792">
    <property type="entry name" value="Tscrpt_reg_LuxR_C"/>
</dbReference>
<keyword evidence="1" id="KW-0805">Transcription regulation</keyword>
<dbReference type="Gene3D" id="1.10.10.10">
    <property type="entry name" value="Winged helix-like DNA-binding domain superfamily/Winged helix DNA-binding domain"/>
    <property type="match status" value="1"/>
</dbReference>
<keyword evidence="7" id="KW-1185">Reference proteome</keyword>
<sequence length="273" mass="30740">MQALAEGLSATMLHATPEPEEYRSLVNVWRNRNCASVPGNYGDVFQDSPLLLAMLNSSPCVIKVLNLCTQQYEFVSDNVFELFGYSKNEFLQHGLSFSNTIAHPEDLQHSWKLIKKIWDFILHVPLAEQVQYKFSYDFRIVKPCGKVVRVLAQNSVLQTDSHGNITHVLIVYSDISHLKKHSDVATSFISSGTSVYHFTSVEDNKAGSTIKSLSKRELEIVKLMSEGYSSKLIADKLFISFHTVNTHRQKIMEKTNTHNTGGLVQYAVSQGLV</sequence>
<dbReference type="InterPro" id="IPR000014">
    <property type="entry name" value="PAS"/>
</dbReference>
<proteinExistence type="predicted"/>
<dbReference type="InterPro" id="IPR036388">
    <property type="entry name" value="WH-like_DNA-bd_sf"/>
</dbReference>
<dbReference type="PANTHER" id="PTHR44688">
    <property type="entry name" value="DNA-BINDING TRANSCRIPTIONAL ACTIVATOR DEVR_DOSR"/>
    <property type="match status" value="1"/>
</dbReference>
<dbReference type="EMBL" id="VRTY01000004">
    <property type="protein sequence ID" value="TXK52142.1"/>
    <property type="molecule type" value="Genomic_DNA"/>
</dbReference>
<dbReference type="SUPFAM" id="SSF46894">
    <property type="entry name" value="C-terminal effector domain of the bipartite response regulators"/>
    <property type="match status" value="1"/>
</dbReference>
<dbReference type="Proteomes" id="UP000321926">
    <property type="component" value="Unassembled WGS sequence"/>
</dbReference>
<evidence type="ECO:0000256" key="2">
    <source>
        <dbReference type="ARBA" id="ARBA00023125"/>
    </source>
</evidence>
<dbReference type="InterPro" id="IPR016032">
    <property type="entry name" value="Sig_transdc_resp-reg_C-effctor"/>
</dbReference>
<dbReference type="Pfam" id="PF08447">
    <property type="entry name" value="PAS_3"/>
    <property type="match status" value="1"/>
</dbReference>
<dbReference type="SMART" id="SM00421">
    <property type="entry name" value="HTH_LUXR"/>
    <property type="match status" value="1"/>
</dbReference>
<evidence type="ECO:0000259" key="4">
    <source>
        <dbReference type="PROSITE" id="PS50043"/>
    </source>
</evidence>
<dbReference type="InterPro" id="IPR013655">
    <property type="entry name" value="PAS_fold_3"/>
</dbReference>
<dbReference type="PRINTS" id="PR00038">
    <property type="entry name" value="HTHLUXR"/>
</dbReference>
<evidence type="ECO:0000313" key="6">
    <source>
        <dbReference type="EMBL" id="TXK52142.1"/>
    </source>
</evidence>
<comment type="caution">
    <text evidence="6">The sequence shown here is derived from an EMBL/GenBank/DDBJ whole genome shotgun (WGS) entry which is preliminary data.</text>
</comment>
<dbReference type="OrthoDB" id="1727128at2"/>
<dbReference type="PROSITE" id="PS50113">
    <property type="entry name" value="PAC"/>
    <property type="match status" value="1"/>
</dbReference>
<gene>
    <name evidence="6" type="ORF">FVR03_01600</name>
</gene>
<accession>A0A5C8KCY8</accession>
<reference evidence="6 7" key="1">
    <citation type="submission" date="2019-08" db="EMBL/GenBank/DDBJ databases">
        <authorList>
            <person name="Shi S."/>
        </authorList>
    </citation>
    <scope>NUCLEOTIDE SEQUENCE [LARGE SCALE GENOMIC DNA]</scope>
    <source>
        <strain evidence="6 7">GY10130</strain>
    </source>
</reference>
<dbReference type="SUPFAM" id="SSF55785">
    <property type="entry name" value="PYP-like sensor domain (PAS domain)"/>
    <property type="match status" value="1"/>
</dbReference>
<dbReference type="PROSITE" id="PS50043">
    <property type="entry name" value="HTH_LUXR_2"/>
    <property type="match status" value="1"/>
</dbReference>
<feature type="domain" description="HTH luxR-type" evidence="4">
    <location>
        <begin position="206"/>
        <end position="271"/>
    </location>
</feature>
<dbReference type="CDD" id="cd06170">
    <property type="entry name" value="LuxR_C_like"/>
    <property type="match status" value="1"/>
</dbReference>
<protein>
    <submittedName>
        <fullName evidence="6">PAS domain-containing protein</fullName>
    </submittedName>
</protein>
<evidence type="ECO:0000313" key="7">
    <source>
        <dbReference type="Proteomes" id="UP000321926"/>
    </source>
</evidence>